<gene>
    <name evidence="2" type="ORF">RIF29_26215</name>
</gene>
<protein>
    <recommendedName>
        <fullName evidence="1">AMP-dependent synthetase/ligase domain-containing protein</fullName>
    </recommendedName>
</protein>
<comment type="caution">
    <text evidence="2">The sequence shown here is derived from an EMBL/GenBank/DDBJ whole genome shotgun (WGS) entry which is preliminary data.</text>
</comment>
<dbReference type="AlphaFoldDB" id="A0AAN9HZQ8"/>
<evidence type="ECO:0000313" key="3">
    <source>
        <dbReference type="Proteomes" id="UP001372338"/>
    </source>
</evidence>
<dbReference type="GO" id="GO:0008922">
    <property type="term" value="F:long-chain fatty acid [acyl-carrier-protein] ligase activity"/>
    <property type="evidence" value="ECO:0007669"/>
    <property type="project" value="TreeGrafter"/>
</dbReference>
<dbReference type="Proteomes" id="UP001372338">
    <property type="component" value="Unassembled WGS sequence"/>
</dbReference>
<proteinExistence type="predicted"/>
<dbReference type="InterPro" id="IPR020459">
    <property type="entry name" value="AMP-binding"/>
</dbReference>
<dbReference type="PROSITE" id="PS00455">
    <property type="entry name" value="AMP_BINDING"/>
    <property type="match status" value="1"/>
</dbReference>
<feature type="domain" description="AMP-dependent synthetase/ligase" evidence="1">
    <location>
        <begin position="81"/>
        <end position="285"/>
    </location>
</feature>
<name>A0AAN9HZQ8_CROPI</name>
<dbReference type="Pfam" id="PF00501">
    <property type="entry name" value="AMP-binding"/>
    <property type="match status" value="1"/>
</dbReference>
<dbReference type="PRINTS" id="PR00154">
    <property type="entry name" value="AMPBINDING"/>
</dbReference>
<dbReference type="EMBL" id="JAYWIO010000005">
    <property type="protein sequence ID" value="KAK7260287.1"/>
    <property type="molecule type" value="Genomic_DNA"/>
</dbReference>
<dbReference type="GO" id="GO:0030497">
    <property type="term" value="P:fatty acid elongation"/>
    <property type="evidence" value="ECO:0007669"/>
    <property type="project" value="TreeGrafter"/>
</dbReference>
<dbReference type="GO" id="GO:0009507">
    <property type="term" value="C:chloroplast"/>
    <property type="evidence" value="ECO:0007669"/>
    <property type="project" value="TreeGrafter"/>
</dbReference>
<accession>A0AAN9HZQ8</accession>
<evidence type="ECO:0000259" key="1">
    <source>
        <dbReference type="Pfam" id="PF00501"/>
    </source>
</evidence>
<dbReference type="SUPFAM" id="SSF56801">
    <property type="entry name" value="Acetyl-CoA synthetase-like"/>
    <property type="match status" value="1"/>
</dbReference>
<sequence length="396" mass="43395">MLAIPPLTSSNFSSAPPLFFAAPYNLQLSSRRFRVFCQSQSKTEKVQIRRCSPFLESSLLSGNGAVTSDEWKAVPDIWRSSSEKYGDKVALVDPYHDPPTTMTYKQLEDAILNFAEGLRIIGVRPDEKLAIFADNSCRWLVADQGMMASGAINVVRGSRSSIEELLQIYGHSESVALAVDTPEMFNRISKAFYSKASMRFIILLWGEKSSLVSEGNKEMPPVFTFMEVIELGRESRSSLFDSHDAKQHYVYEAIKSDDIATLVYTSGTTGNPKGVVLTHQNLLHQQPSTAVAAAIVVAAQQVRVLFPAREPTSGHTHLPATLPTPSAVSVDLIPTVRCPFSAWLLIPPLLPQSLLPTSRSFLVINSLGQPTMPPGQPLSSFGSPGKDARELNLMAK</sequence>
<evidence type="ECO:0000313" key="2">
    <source>
        <dbReference type="EMBL" id="KAK7260287.1"/>
    </source>
</evidence>
<dbReference type="InterPro" id="IPR020845">
    <property type="entry name" value="AMP-binding_CS"/>
</dbReference>
<dbReference type="PANTHER" id="PTHR43813">
    <property type="entry name" value="ACYL-ACTIVATING ENZYME 16, CHLOROPLASTIC-RELATED"/>
    <property type="match status" value="1"/>
</dbReference>
<keyword evidence="3" id="KW-1185">Reference proteome</keyword>
<dbReference type="PANTHER" id="PTHR43813:SF4">
    <property type="entry name" value="LONG-CHAIN-FATTY-ACID COA LIGASE (AMP-FORMING)"/>
    <property type="match status" value="1"/>
</dbReference>
<reference evidence="2 3" key="1">
    <citation type="submission" date="2024-01" db="EMBL/GenBank/DDBJ databases">
        <title>The genomes of 5 underutilized Papilionoideae crops provide insights into root nodulation and disease resistanc.</title>
        <authorList>
            <person name="Yuan L."/>
        </authorList>
    </citation>
    <scope>NUCLEOTIDE SEQUENCE [LARGE SCALE GENOMIC DNA]</scope>
    <source>
        <strain evidence="2">ZHUSHIDOU_FW_LH</strain>
        <tissue evidence="2">Leaf</tissue>
    </source>
</reference>
<dbReference type="InterPro" id="IPR000873">
    <property type="entry name" value="AMP-dep_synth/lig_dom"/>
</dbReference>
<organism evidence="2 3">
    <name type="scientific">Crotalaria pallida</name>
    <name type="common">Smooth rattlebox</name>
    <name type="synonym">Crotalaria striata</name>
    <dbReference type="NCBI Taxonomy" id="3830"/>
    <lineage>
        <taxon>Eukaryota</taxon>
        <taxon>Viridiplantae</taxon>
        <taxon>Streptophyta</taxon>
        <taxon>Embryophyta</taxon>
        <taxon>Tracheophyta</taxon>
        <taxon>Spermatophyta</taxon>
        <taxon>Magnoliopsida</taxon>
        <taxon>eudicotyledons</taxon>
        <taxon>Gunneridae</taxon>
        <taxon>Pentapetalae</taxon>
        <taxon>rosids</taxon>
        <taxon>fabids</taxon>
        <taxon>Fabales</taxon>
        <taxon>Fabaceae</taxon>
        <taxon>Papilionoideae</taxon>
        <taxon>50 kb inversion clade</taxon>
        <taxon>genistoids sensu lato</taxon>
        <taxon>core genistoids</taxon>
        <taxon>Crotalarieae</taxon>
        <taxon>Crotalaria</taxon>
    </lineage>
</organism>
<dbReference type="InterPro" id="IPR052987">
    <property type="entry name" value="Chloroplast_AMP-bd_Enzymes"/>
</dbReference>
<dbReference type="Gene3D" id="3.40.50.12780">
    <property type="entry name" value="N-terminal domain of ligase-like"/>
    <property type="match status" value="1"/>
</dbReference>
<dbReference type="InterPro" id="IPR042099">
    <property type="entry name" value="ANL_N_sf"/>
</dbReference>